<reference evidence="2 3" key="1">
    <citation type="journal article" date="2013" name="Stand. Genomic Sci.">
        <title>Genome sequence of the reddish-pigmented Rubellimicrobium thermophilum type strain (DSM 16684(T)), a member of the Roseobacter clade.</title>
        <authorList>
            <person name="Fiebig A."/>
            <person name="Riedel T."/>
            <person name="Gronow S."/>
            <person name="Petersen J."/>
            <person name="Klenk H.P."/>
            <person name="Goker M."/>
        </authorList>
    </citation>
    <scope>NUCLEOTIDE SEQUENCE [LARGE SCALE GENOMIC DNA]</scope>
    <source>
        <strain evidence="2 3">DSM 16684</strain>
    </source>
</reference>
<dbReference type="InterPro" id="IPR017853">
    <property type="entry name" value="GH"/>
</dbReference>
<dbReference type="Gene3D" id="3.20.20.80">
    <property type="entry name" value="Glycosidases"/>
    <property type="match status" value="1"/>
</dbReference>
<dbReference type="SUPFAM" id="SSF51445">
    <property type="entry name" value="(Trans)glycosidases"/>
    <property type="match status" value="1"/>
</dbReference>
<dbReference type="HOGENOM" id="CLU_011725_3_0_5"/>
<dbReference type="PANTHER" id="PTHR43002">
    <property type="entry name" value="GLYCOGEN DEBRANCHING ENZYME"/>
    <property type="match status" value="1"/>
</dbReference>
<feature type="compositionally biased region" description="Basic and acidic residues" evidence="1">
    <location>
        <begin position="36"/>
        <end position="50"/>
    </location>
</feature>
<sequence length="247" mass="27088">MQFNHSRRPATSSVNFLAAHDGFTLWDTLSYNDKHNEANGEDNRDGHSHNLSDNMGVEGPTDDPAVNAARERRARAMLATLFLSQGVPMLLAGDEMGQTQGGNNNAYCQDNEIAWIDWSAPRESLLACVRALTALRAETGLAQLRFARGEEGDPRAPVARWLHPAGRAMEEGDWADEGLRLFALDLALPDGPRLLILLNAGDEAGFTLPEGAWRLRLDTAREQPACDEEASGEIAIGWQSVQLYHLS</sequence>
<dbReference type="AlphaFoldDB" id="S9QU58"/>
<organism evidence="2 3">
    <name type="scientific">Rubellimicrobium thermophilum DSM 16684</name>
    <dbReference type="NCBI Taxonomy" id="1123069"/>
    <lineage>
        <taxon>Bacteria</taxon>
        <taxon>Pseudomonadati</taxon>
        <taxon>Pseudomonadota</taxon>
        <taxon>Alphaproteobacteria</taxon>
        <taxon>Rhodobacterales</taxon>
        <taxon>Roseobacteraceae</taxon>
        <taxon>Rubellimicrobium</taxon>
    </lineage>
</organism>
<evidence type="ECO:0000313" key="2">
    <source>
        <dbReference type="EMBL" id="EPX83117.1"/>
    </source>
</evidence>
<keyword evidence="3" id="KW-1185">Reference proteome</keyword>
<protein>
    <recommendedName>
        <fullName evidence="4">Glycogen debranching enzyme GlgX</fullName>
    </recommendedName>
</protein>
<dbReference type="Gene3D" id="2.60.40.1180">
    <property type="entry name" value="Golgi alpha-mannosidase II"/>
    <property type="match status" value="1"/>
</dbReference>
<gene>
    <name evidence="2" type="ORF">ruthe_02734</name>
</gene>
<dbReference type="EMBL" id="AOLV01000033">
    <property type="protein sequence ID" value="EPX83117.1"/>
    <property type="molecule type" value="Genomic_DNA"/>
</dbReference>
<dbReference type="Proteomes" id="UP000015346">
    <property type="component" value="Unassembled WGS sequence"/>
</dbReference>
<dbReference type="STRING" id="1123069.ruthe_02734"/>
<name>S9QU58_9RHOB</name>
<feature type="region of interest" description="Disordered" evidence="1">
    <location>
        <begin position="36"/>
        <end position="64"/>
    </location>
</feature>
<evidence type="ECO:0000256" key="1">
    <source>
        <dbReference type="SAM" id="MobiDB-lite"/>
    </source>
</evidence>
<dbReference type="InterPro" id="IPR013780">
    <property type="entry name" value="Glyco_hydro_b"/>
</dbReference>
<comment type="caution">
    <text evidence="2">The sequence shown here is derived from an EMBL/GenBank/DDBJ whole genome shotgun (WGS) entry which is preliminary data.</text>
</comment>
<accession>S9QU58</accession>
<dbReference type="PATRIC" id="fig|1123069.3.peg.2710"/>
<evidence type="ECO:0008006" key="4">
    <source>
        <dbReference type="Google" id="ProtNLM"/>
    </source>
</evidence>
<evidence type="ECO:0000313" key="3">
    <source>
        <dbReference type="Proteomes" id="UP000015346"/>
    </source>
</evidence>
<dbReference type="SUPFAM" id="SSF51011">
    <property type="entry name" value="Glycosyl hydrolase domain"/>
    <property type="match status" value="1"/>
</dbReference>
<proteinExistence type="predicted"/>